<evidence type="ECO:0000256" key="6">
    <source>
        <dbReference type="ARBA" id="ARBA00023242"/>
    </source>
</evidence>
<sequence>MEEQLGGPPKGTGRGRGRPRGSGRGASRVQAPREVQNVAVVPAAPELIARRNKRHVEELERSNYADTKGGTDLGTGSAGSRTRTTLADQGNKGRKKATNNVRTILLYRKNLNTIIEQAHPRERWDRGCCVLCAATGATTGAGGAGNRSPAQAEARVVEAGYATVARPATGPLPPIAPNDRLALNMGGDHMCPVCSATFTRPQHVARHMRSHTGDRPYACQMCGDRFARSDLLSRHVNKCHTPGGLTTASARKNQSRSQAAADDKKRRPCEACTLQNTKCDFGRPCNNCSSRGSKCAYSKAKRPRRNTNPSPLSVPTSLPDSQNHAPLSHESIPINSYGGYPDDVQSFNFQYPPQDNPLSMPHMFDSSLSVPNSATFIGSPEAPSLSFSAATSDSTESSPWNGLDLMGLNNVPNANFDTSGVFHDPNAPSFTSVHKLQPLSSHFGFLDQPSQPDQLSLTSLHQRPASATIQRHPIQHHQRHRSSPSLDGSHSLLNHALLRAQGQQYPAITPSRLYMHRGSISASDSGTDYESPGRPGTASEYTDFPSPMSLVSSETGSATGIGRSVDDMSLHEPGVNSLMSMGSMMIPGIGMGTGLTPAVESPSRPSMHQRQSTFGDLRTFWNECMGGQNIQSNVGSNGNGNNENRNHSLTKMTSMPCLKTPLGDATPRASAADPLARLGQHRPQSGAGQTPRLMNQADTKSLEEYQSALNARPAPSLHLAPKMKAAAAKQEESDSNKTKNDSSFSVPFPPGSAQADAWRSLMSSTGSYVADSNGNRPNYKRLPSQTLGPENPKRPNRGDGDGDDNAVFTDDEEGDADSNHKEAQQEWHRRMSLPVMGRSGNGTARLYQPTPVPANRPNGVRMAD</sequence>
<protein>
    <submittedName>
        <fullName evidence="11">Fungal Zn, 2-cys(6) binuclear cluster domain containing protein</fullName>
    </submittedName>
</protein>
<comment type="caution">
    <text evidence="11">The sequence shown here is derived from an EMBL/GenBank/DDBJ whole genome shotgun (WGS) entry which is preliminary data.</text>
</comment>
<feature type="compositionally biased region" description="Polar residues" evidence="8">
    <location>
        <begin position="244"/>
        <end position="258"/>
    </location>
</feature>
<dbReference type="SUPFAM" id="SSF57667">
    <property type="entry name" value="beta-beta-alpha zinc fingers"/>
    <property type="match status" value="1"/>
</dbReference>
<evidence type="ECO:0000256" key="2">
    <source>
        <dbReference type="ARBA" id="ARBA00022771"/>
    </source>
</evidence>
<feature type="compositionally biased region" description="Basic and acidic residues" evidence="8">
    <location>
        <begin position="817"/>
        <end position="829"/>
    </location>
</feature>
<dbReference type="GO" id="GO:0008270">
    <property type="term" value="F:zinc ion binding"/>
    <property type="evidence" value="ECO:0007669"/>
    <property type="project" value="UniProtKB-KW"/>
</dbReference>
<keyword evidence="12" id="KW-1185">Reference proteome</keyword>
<dbReference type="PANTHER" id="PTHR47660:SF2">
    <property type="entry name" value="TRANSCRIPTION FACTOR WITH C2H2 AND ZN(2)-CYS(6) DNA BINDING DOMAIN (EUROFUNG)"/>
    <property type="match status" value="1"/>
</dbReference>
<dbReference type="Gene3D" id="4.10.240.10">
    <property type="entry name" value="Zn(2)-C6 fungal-type DNA-binding domain"/>
    <property type="match status" value="1"/>
</dbReference>
<evidence type="ECO:0000313" key="11">
    <source>
        <dbReference type="EMBL" id="KAB5593987.1"/>
    </source>
</evidence>
<gene>
    <name evidence="11" type="ORF">CTheo_2588</name>
</gene>
<dbReference type="PROSITE" id="PS50048">
    <property type="entry name" value="ZN2_CY6_FUNGAL_2"/>
    <property type="match status" value="1"/>
</dbReference>
<dbReference type="SUPFAM" id="SSF57701">
    <property type="entry name" value="Zn2/Cys6 DNA-binding domain"/>
    <property type="match status" value="1"/>
</dbReference>
<evidence type="ECO:0000256" key="7">
    <source>
        <dbReference type="PROSITE-ProRule" id="PRU00042"/>
    </source>
</evidence>
<dbReference type="GO" id="GO:0000981">
    <property type="term" value="F:DNA-binding transcription factor activity, RNA polymerase II-specific"/>
    <property type="evidence" value="ECO:0007669"/>
    <property type="project" value="InterPro"/>
</dbReference>
<dbReference type="SMART" id="SM00355">
    <property type="entry name" value="ZnF_C2H2"/>
    <property type="match status" value="2"/>
</dbReference>
<feature type="region of interest" description="Disordered" evidence="8">
    <location>
        <begin position="288"/>
        <end position="336"/>
    </location>
</feature>
<organism evidence="11 12">
    <name type="scientific">Ceratobasidium theobromae</name>
    <dbReference type="NCBI Taxonomy" id="1582974"/>
    <lineage>
        <taxon>Eukaryota</taxon>
        <taxon>Fungi</taxon>
        <taxon>Dikarya</taxon>
        <taxon>Basidiomycota</taxon>
        <taxon>Agaricomycotina</taxon>
        <taxon>Agaricomycetes</taxon>
        <taxon>Cantharellales</taxon>
        <taxon>Ceratobasidiaceae</taxon>
        <taxon>Ceratobasidium</taxon>
    </lineage>
</organism>
<dbReference type="InterPro" id="IPR036236">
    <property type="entry name" value="Znf_C2H2_sf"/>
</dbReference>
<dbReference type="OrthoDB" id="6365676at2759"/>
<evidence type="ECO:0000256" key="1">
    <source>
        <dbReference type="ARBA" id="ARBA00022723"/>
    </source>
</evidence>
<evidence type="ECO:0000256" key="5">
    <source>
        <dbReference type="ARBA" id="ARBA00023163"/>
    </source>
</evidence>
<feature type="compositionally biased region" description="Basic residues" evidence="8">
    <location>
        <begin position="473"/>
        <end position="482"/>
    </location>
</feature>
<reference evidence="11 12" key="1">
    <citation type="journal article" date="2019" name="Fungal Biol. Biotechnol.">
        <title>Draft genome sequence of fastidious pathogen Ceratobasidium theobromae, which causes vascular-streak dieback in Theobroma cacao.</title>
        <authorList>
            <person name="Ali S.S."/>
            <person name="Asman A."/>
            <person name="Shao J."/>
            <person name="Firmansyah A.P."/>
            <person name="Susilo A.W."/>
            <person name="Rosmana A."/>
            <person name="McMahon P."/>
            <person name="Junaid M."/>
            <person name="Guest D."/>
            <person name="Kheng T.Y."/>
            <person name="Meinhardt L.W."/>
            <person name="Bailey B.A."/>
        </authorList>
    </citation>
    <scope>NUCLEOTIDE SEQUENCE [LARGE SCALE GENOMIC DNA]</scope>
    <source>
        <strain evidence="11 12">CT2</strain>
    </source>
</reference>
<proteinExistence type="predicted"/>
<keyword evidence="3" id="KW-0862">Zinc</keyword>
<dbReference type="InterPro" id="IPR036864">
    <property type="entry name" value="Zn2-C6_fun-type_DNA-bd_sf"/>
</dbReference>
<keyword evidence="1" id="KW-0479">Metal-binding</keyword>
<evidence type="ECO:0000313" key="12">
    <source>
        <dbReference type="Proteomes" id="UP000383932"/>
    </source>
</evidence>
<dbReference type="InterPro" id="IPR001138">
    <property type="entry name" value="Zn2Cys6_DnaBD"/>
</dbReference>
<keyword evidence="6" id="KW-0539">Nucleus</keyword>
<feature type="compositionally biased region" description="Basic and acidic residues" evidence="8">
    <location>
        <begin position="791"/>
        <end position="800"/>
    </location>
</feature>
<feature type="region of interest" description="Disordered" evidence="8">
    <location>
        <begin position="470"/>
        <end position="490"/>
    </location>
</feature>
<feature type="domain" description="C2H2-type" evidence="10">
    <location>
        <begin position="189"/>
        <end position="216"/>
    </location>
</feature>
<evidence type="ECO:0000259" key="10">
    <source>
        <dbReference type="PROSITE" id="PS50157"/>
    </source>
</evidence>
<feature type="compositionally biased region" description="Acidic residues" evidence="8">
    <location>
        <begin position="801"/>
        <end position="816"/>
    </location>
</feature>
<dbReference type="FunFam" id="3.30.160.60:FF:002343">
    <property type="entry name" value="Zinc finger protein 33A"/>
    <property type="match status" value="1"/>
</dbReference>
<dbReference type="Proteomes" id="UP000383932">
    <property type="component" value="Unassembled WGS sequence"/>
</dbReference>
<feature type="region of interest" description="Disordered" evidence="8">
    <location>
        <begin position="59"/>
        <end position="96"/>
    </location>
</feature>
<feature type="region of interest" description="Disordered" evidence="8">
    <location>
        <begin position="768"/>
        <end position="864"/>
    </location>
</feature>
<accession>A0A5N5QRX6</accession>
<evidence type="ECO:0000256" key="8">
    <source>
        <dbReference type="SAM" id="MobiDB-lite"/>
    </source>
</evidence>
<feature type="region of interest" description="Disordered" evidence="8">
    <location>
        <begin position="1"/>
        <end position="38"/>
    </location>
</feature>
<feature type="region of interest" description="Disordered" evidence="8">
    <location>
        <begin position="712"/>
        <end position="754"/>
    </location>
</feature>
<keyword evidence="4" id="KW-0805">Transcription regulation</keyword>
<feature type="domain" description="C2H2-type" evidence="10">
    <location>
        <begin position="217"/>
        <end position="241"/>
    </location>
</feature>
<feature type="region of interest" description="Disordered" evidence="8">
    <location>
        <begin position="238"/>
        <end position="267"/>
    </location>
</feature>
<feature type="region of interest" description="Disordered" evidence="8">
    <location>
        <begin position="518"/>
        <end position="546"/>
    </location>
</feature>
<dbReference type="Pfam" id="PF00172">
    <property type="entry name" value="Zn_clus"/>
    <property type="match status" value="1"/>
</dbReference>
<evidence type="ECO:0000259" key="9">
    <source>
        <dbReference type="PROSITE" id="PS50048"/>
    </source>
</evidence>
<dbReference type="EMBL" id="SSOP01000027">
    <property type="protein sequence ID" value="KAB5593987.1"/>
    <property type="molecule type" value="Genomic_DNA"/>
</dbReference>
<dbReference type="Gene3D" id="3.30.160.60">
    <property type="entry name" value="Classic Zinc Finger"/>
    <property type="match status" value="2"/>
</dbReference>
<dbReference type="PROSITE" id="PS00028">
    <property type="entry name" value="ZINC_FINGER_C2H2_1"/>
    <property type="match status" value="2"/>
</dbReference>
<feature type="domain" description="Zn(2)-C6 fungal-type" evidence="9">
    <location>
        <begin position="268"/>
        <end position="297"/>
    </location>
</feature>
<keyword evidence="2 7" id="KW-0863">Zinc-finger</keyword>
<dbReference type="Pfam" id="PF00096">
    <property type="entry name" value="zf-C2H2"/>
    <property type="match status" value="1"/>
</dbReference>
<feature type="compositionally biased region" description="Polar residues" evidence="8">
    <location>
        <begin position="306"/>
        <end position="325"/>
    </location>
</feature>
<dbReference type="InterPro" id="IPR013087">
    <property type="entry name" value="Znf_C2H2_type"/>
</dbReference>
<dbReference type="PANTHER" id="PTHR47660">
    <property type="entry name" value="TRANSCRIPTION FACTOR WITH C2H2 AND ZN(2)-CYS(6) DNA BINDING DOMAIN (EUROFUNG)-RELATED-RELATED"/>
    <property type="match status" value="1"/>
</dbReference>
<keyword evidence="5" id="KW-0804">Transcription</keyword>
<dbReference type="SMART" id="SM00066">
    <property type="entry name" value="GAL4"/>
    <property type="match status" value="1"/>
</dbReference>
<dbReference type="PROSITE" id="PS50157">
    <property type="entry name" value="ZINC_FINGER_C2H2_2"/>
    <property type="match status" value="2"/>
</dbReference>
<evidence type="ECO:0000256" key="4">
    <source>
        <dbReference type="ARBA" id="ARBA00023015"/>
    </source>
</evidence>
<name>A0A5N5QRX6_9AGAM</name>
<feature type="compositionally biased region" description="Basic and acidic residues" evidence="8">
    <location>
        <begin position="729"/>
        <end position="740"/>
    </location>
</feature>
<evidence type="ECO:0000256" key="3">
    <source>
        <dbReference type="ARBA" id="ARBA00022833"/>
    </source>
</evidence>
<dbReference type="AlphaFoldDB" id="A0A5N5QRX6"/>